<reference evidence="1" key="1">
    <citation type="submission" date="2020-08" db="EMBL/GenBank/DDBJ databases">
        <title>Multicomponent nature underlies the extraordinary mechanical properties of spider dragline silk.</title>
        <authorList>
            <person name="Kono N."/>
            <person name="Nakamura H."/>
            <person name="Mori M."/>
            <person name="Yoshida Y."/>
            <person name="Ohtoshi R."/>
            <person name="Malay A.D."/>
            <person name="Moran D.A.P."/>
            <person name="Tomita M."/>
            <person name="Numata K."/>
            <person name="Arakawa K."/>
        </authorList>
    </citation>
    <scope>NUCLEOTIDE SEQUENCE</scope>
</reference>
<evidence type="ECO:0000313" key="2">
    <source>
        <dbReference type="Proteomes" id="UP000887013"/>
    </source>
</evidence>
<gene>
    <name evidence="1" type="ORF">NPIL_656781</name>
</gene>
<sequence length="148" mass="16827">MSRRRPTPYKRSLARISLFPGKLLQRKMGRRQNLRQGIKCEFIIGLYAQNQEAIVQAPDTEDLLRPVNDAVNLSASRALDEIAEIVILEQMATIPNGLDNVGKDIGKWPKNIDSNMRLLLIQRGPKIFQHININFAEESTVPRVVQPE</sequence>
<keyword evidence="2" id="KW-1185">Reference proteome</keyword>
<comment type="caution">
    <text evidence="1">The sequence shown here is derived from an EMBL/GenBank/DDBJ whole genome shotgun (WGS) entry which is preliminary data.</text>
</comment>
<proteinExistence type="predicted"/>
<dbReference type="EMBL" id="BMAW01116758">
    <property type="protein sequence ID" value="GFT71990.1"/>
    <property type="molecule type" value="Genomic_DNA"/>
</dbReference>
<evidence type="ECO:0000313" key="1">
    <source>
        <dbReference type="EMBL" id="GFT71990.1"/>
    </source>
</evidence>
<dbReference type="OrthoDB" id="6613179at2759"/>
<protein>
    <submittedName>
        <fullName evidence="1">Uncharacterized protein</fullName>
    </submittedName>
</protein>
<dbReference type="Proteomes" id="UP000887013">
    <property type="component" value="Unassembled WGS sequence"/>
</dbReference>
<dbReference type="AlphaFoldDB" id="A0A8X6PJU7"/>
<name>A0A8X6PJU7_NEPPI</name>
<accession>A0A8X6PJU7</accession>
<organism evidence="1 2">
    <name type="scientific">Nephila pilipes</name>
    <name type="common">Giant wood spider</name>
    <name type="synonym">Nephila maculata</name>
    <dbReference type="NCBI Taxonomy" id="299642"/>
    <lineage>
        <taxon>Eukaryota</taxon>
        <taxon>Metazoa</taxon>
        <taxon>Ecdysozoa</taxon>
        <taxon>Arthropoda</taxon>
        <taxon>Chelicerata</taxon>
        <taxon>Arachnida</taxon>
        <taxon>Araneae</taxon>
        <taxon>Araneomorphae</taxon>
        <taxon>Entelegynae</taxon>
        <taxon>Araneoidea</taxon>
        <taxon>Nephilidae</taxon>
        <taxon>Nephila</taxon>
    </lineage>
</organism>